<keyword evidence="3" id="KW-1185">Reference proteome</keyword>
<dbReference type="Proteomes" id="UP000198280">
    <property type="component" value="Unassembled WGS sequence"/>
</dbReference>
<feature type="domain" description="DUF1330" evidence="1">
    <location>
        <begin position="2"/>
        <end position="95"/>
    </location>
</feature>
<dbReference type="InterPro" id="IPR011008">
    <property type="entry name" value="Dimeric_a/b-barrel"/>
</dbReference>
<dbReference type="Gene3D" id="3.30.70.100">
    <property type="match status" value="1"/>
</dbReference>
<sequence length="120" mass="13313">MTAYAVGHLRPARPHEEVFAYMERIQDTLDPFGGRFAVHGATVEVVEGRWPGTVVLIEFPDIDRARAWYRSDAYQEILPLRTRHLDGEVVLVGGVGPGYDVGRTAARLREEAVRTGALPA</sequence>
<evidence type="ECO:0000259" key="1">
    <source>
        <dbReference type="Pfam" id="PF07045"/>
    </source>
</evidence>
<gene>
    <name evidence="2" type="ORF">SAMN05216252_128109</name>
</gene>
<dbReference type="EMBL" id="FZOF01000028">
    <property type="protein sequence ID" value="SNT47200.1"/>
    <property type="molecule type" value="Genomic_DNA"/>
</dbReference>
<proteinExistence type="predicted"/>
<dbReference type="AlphaFoldDB" id="A0A239MXJ8"/>
<protein>
    <submittedName>
        <fullName evidence="2">Uncharacterized conserved protein, DUF1330 family</fullName>
    </submittedName>
</protein>
<dbReference type="Pfam" id="PF07045">
    <property type="entry name" value="DUF1330"/>
    <property type="match status" value="1"/>
</dbReference>
<dbReference type="InterPro" id="IPR010753">
    <property type="entry name" value="DUF1330"/>
</dbReference>
<evidence type="ECO:0000313" key="3">
    <source>
        <dbReference type="Proteomes" id="UP000198280"/>
    </source>
</evidence>
<evidence type="ECO:0000313" key="2">
    <source>
        <dbReference type="EMBL" id="SNT47200.1"/>
    </source>
</evidence>
<dbReference type="PANTHER" id="PTHR41521">
    <property type="match status" value="1"/>
</dbReference>
<accession>A0A239MXJ8</accession>
<dbReference type="SUPFAM" id="SSF54909">
    <property type="entry name" value="Dimeric alpha+beta barrel"/>
    <property type="match status" value="1"/>
</dbReference>
<dbReference type="OrthoDB" id="9806380at2"/>
<dbReference type="RefSeq" id="WP_089228118.1">
    <property type="nucleotide sequence ID" value="NZ_FZOF01000028.1"/>
</dbReference>
<dbReference type="PANTHER" id="PTHR41521:SF4">
    <property type="entry name" value="BLR0684 PROTEIN"/>
    <property type="match status" value="1"/>
</dbReference>
<organism evidence="2 3">
    <name type="scientific">Actinacidiphila glaucinigra</name>
    <dbReference type="NCBI Taxonomy" id="235986"/>
    <lineage>
        <taxon>Bacteria</taxon>
        <taxon>Bacillati</taxon>
        <taxon>Actinomycetota</taxon>
        <taxon>Actinomycetes</taxon>
        <taxon>Kitasatosporales</taxon>
        <taxon>Streptomycetaceae</taxon>
        <taxon>Actinacidiphila</taxon>
    </lineage>
</organism>
<reference evidence="2 3" key="1">
    <citation type="submission" date="2017-06" db="EMBL/GenBank/DDBJ databases">
        <authorList>
            <person name="Kim H.J."/>
            <person name="Triplett B.A."/>
        </authorList>
    </citation>
    <scope>NUCLEOTIDE SEQUENCE [LARGE SCALE GENOMIC DNA]</scope>
    <source>
        <strain evidence="2 3">CGMCC 4.1858</strain>
    </source>
</reference>
<name>A0A239MXJ8_9ACTN</name>